<evidence type="ECO:0000313" key="1">
    <source>
        <dbReference type="EMBL" id="KAI3718564.1"/>
    </source>
</evidence>
<gene>
    <name evidence="1" type="ORF">L6452_19441</name>
</gene>
<name>A0ACB9B858_ARCLA</name>
<proteinExistence type="predicted"/>
<dbReference type="Proteomes" id="UP001055879">
    <property type="component" value="Linkage Group LG06"/>
</dbReference>
<comment type="caution">
    <text evidence="1">The sequence shown here is derived from an EMBL/GenBank/DDBJ whole genome shotgun (WGS) entry which is preliminary data.</text>
</comment>
<organism evidence="1 2">
    <name type="scientific">Arctium lappa</name>
    <name type="common">Greater burdock</name>
    <name type="synonym">Lappa major</name>
    <dbReference type="NCBI Taxonomy" id="4217"/>
    <lineage>
        <taxon>Eukaryota</taxon>
        <taxon>Viridiplantae</taxon>
        <taxon>Streptophyta</taxon>
        <taxon>Embryophyta</taxon>
        <taxon>Tracheophyta</taxon>
        <taxon>Spermatophyta</taxon>
        <taxon>Magnoliopsida</taxon>
        <taxon>eudicotyledons</taxon>
        <taxon>Gunneridae</taxon>
        <taxon>Pentapetalae</taxon>
        <taxon>asterids</taxon>
        <taxon>campanulids</taxon>
        <taxon>Asterales</taxon>
        <taxon>Asteraceae</taxon>
        <taxon>Carduoideae</taxon>
        <taxon>Cardueae</taxon>
        <taxon>Arctiinae</taxon>
        <taxon>Arctium</taxon>
    </lineage>
</organism>
<accession>A0ACB9B858</accession>
<protein>
    <submittedName>
        <fullName evidence="1">Uncharacterized protein</fullName>
    </submittedName>
</protein>
<sequence length="66" mass="7360">MVKRAFLVKFLIWFLAAASLVMWSYAAAVPKVSDSNIHPQGCRCCNFVYYKSLITCGKVCCQDGCC</sequence>
<reference evidence="2" key="1">
    <citation type="journal article" date="2022" name="Mol. Ecol. Resour.">
        <title>The genomes of chicory, endive, great burdock and yacon provide insights into Asteraceae palaeo-polyploidization history and plant inulin production.</title>
        <authorList>
            <person name="Fan W."/>
            <person name="Wang S."/>
            <person name="Wang H."/>
            <person name="Wang A."/>
            <person name="Jiang F."/>
            <person name="Liu H."/>
            <person name="Zhao H."/>
            <person name="Xu D."/>
            <person name="Zhang Y."/>
        </authorList>
    </citation>
    <scope>NUCLEOTIDE SEQUENCE [LARGE SCALE GENOMIC DNA]</scope>
    <source>
        <strain evidence="2">cv. Niubang</strain>
    </source>
</reference>
<evidence type="ECO:0000313" key="2">
    <source>
        <dbReference type="Proteomes" id="UP001055879"/>
    </source>
</evidence>
<dbReference type="EMBL" id="CM042052">
    <property type="protein sequence ID" value="KAI3718564.1"/>
    <property type="molecule type" value="Genomic_DNA"/>
</dbReference>
<keyword evidence="2" id="KW-1185">Reference proteome</keyword>
<reference evidence="1 2" key="2">
    <citation type="journal article" date="2022" name="Mol. Ecol. Resour.">
        <title>The genomes of chicory, endive, great burdock and yacon provide insights into Asteraceae paleo-polyploidization history and plant inulin production.</title>
        <authorList>
            <person name="Fan W."/>
            <person name="Wang S."/>
            <person name="Wang H."/>
            <person name="Wang A."/>
            <person name="Jiang F."/>
            <person name="Liu H."/>
            <person name="Zhao H."/>
            <person name="Xu D."/>
            <person name="Zhang Y."/>
        </authorList>
    </citation>
    <scope>NUCLEOTIDE SEQUENCE [LARGE SCALE GENOMIC DNA]</scope>
    <source>
        <strain evidence="2">cv. Niubang</strain>
    </source>
</reference>